<comment type="caution">
    <text evidence="1">The sequence shown here is derived from an EMBL/GenBank/DDBJ whole genome shotgun (WGS) entry which is preliminary data.</text>
</comment>
<proteinExistence type="predicted"/>
<dbReference type="Proteomes" id="UP000785679">
    <property type="component" value="Unassembled WGS sequence"/>
</dbReference>
<evidence type="ECO:0000313" key="2">
    <source>
        <dbReference type="Proteomes" id="UP000785679"/>
    </source>
</evidence>
<protein>
    <submittedName>
        <fullName evidence="1">Uncharacterized protein</fullName>
    </submittedName>
</protein>
<evidence type="ECO:0000313" key="1">
    <source>
        <dbReference type="EMBL" id="TNV85359.1"/>
    </source>
</evidence>
<organism evidence="1 2">
    <name type="scientific">Halteria grandinella</name>
    <dbReference type="NCBI Taxonomy" id="5974"/>
    <lineage>
        <taxon>Eukaryota</taxon>
        <taxon>Sar</taxon>
        <taxon>Alveolata</taxon>
        <taxon>Ciliophora</taxon>
        <taxon>Intramacronucleata</taxon>
        <taxon>Spirotrichea</taxon>
        <taxon>Stichotrichia</taxon>
        <taxon>Sporadotrichida</taxon>
        <taxon>Halteriidae</taxon>
        <taxon>Halteria</taxon>
    </lineage>
</organism>
<name>A0A8J8P3X7_HALGN</name>
<accession>A0A8J8P3X7</accession>
<keyword evidence="2" id="KW-1185">Reference proteome</keyword>
<gene>
    <name evidence="1" type="ORF">FGO68_gene942</name>
</gene>
<reference evidence="1" key="1">
    <citation type="submission" date="2019-06" db="EMBL/GenBank/DDBJ databases">
        <authorList>
            <person name="Zheng W."/>
        </authorList>
    </citation>
    <scope>NUCLEOTIDE SEQUENCE</scope>
    <source>
        <strain evidence="1">QDHG01</strain>
    </source>
</reference>
<dbReference type="EMBL" id="RRYP01001896">
    <property type="protein sequence ID" value="TNV85359.1"/>
    <property type="molecule type" value="Genomic_DNA"/>
</dbReference>
<sequence>MQSTTGRNSGSYILVLRPKQNEDNNQNGVAYFELIIPIKQNLQADLKQHTKFNWRQVKIVVIVANIIMIFIKQQSTIKFKIQIFGQCSDQQIVTMWRIQGKYLFIELMTFLQTIHYQTLLY</sequence>
<dbReference type="AlphaFoldDB" id="A0A8J8P3X7"/>